<dbReference type="InterPro" id="IPR032710">
    <property type="entry name" value="NTF2-like_dom_sf"/>
</dbReference>
<organism evidence="1 2">
    <name type="scientific">Herminiimonas fonticola</name>
    <dbReference type="NCBI Taxonomy" id="303380"/>
    <lineage>
        <taxon>Bacteria</taxon>
        <taxon>Pseudomonadati</taxon>
        <taxon>Pseudomonadota</taxon>
        <taxon>Betaproteobacteria</taxon>
        <taxon>Burkholderiales</taxon>
        <taxon>Oxalobacteraceae</taxon>
        <taxon>Herminiimonas</taxon>
    </lineage>
</organism>
<proteinExistence type="predicted"/>
<dbReference type="AlphaFoldDB" id="A0A4R6G731"/>
<dbReference type="Proteomes" id="UP000294737">
    <property type="component" value="Unassembled WGS sequence"/>
</dbReference>
<dbReference type="OrthoDB" id="5676998at2"/>
<dbReference type="Pfam" id="PF12893">
    <property type="entry name" value="Lumazine_bd_2"/>
    <property type="match status" value="1"/>
</dbReference>
<gene>
    <name evidence="1" type="ORF">EV677_2403</name>
</gene>
<dbReference type="RefSeq" id="WP_112992366.1">
    <property type="nucleotide sequence ID" value="NZ_PTLZ01000002.1"/>
</dbReference>
<dbReference type="SUPFAM" id="SSF54427">
    <property type="entry name" value="NTF2-like"/>
    <property type="match status" value="1"/>
</dbReference>
<name>A0A4R6G731_9BURK</name>
<evidence type="ECO:0000313" key="2">
    <source>
        <dbReference type="Proteomes" id="UP000294737"/>
    </source>
</evidence>
<sequence length="121" mass="13467">MDADKQIRTVVQSYFDGVYTGNVTTLAAIFDEGAQVYGEVNGQPYHKTIAAYLDGVANRTSPKDNGDPYLMKLVSVDISGCIANVKLHSPMLGFNYQLYLSLVRNKEQWRIVNKTFTNLAV</sequence>
<comment type="caution">
    <text evidence="1">The sequence shown here is derived from an EMBL/GenBank/DDBJ whole genome shotgun (WGS) entry which is preliminary data.</text>
</comment>
<reference evidence="1 2" key="1">
    <citation type="submission" date="2019-03" db="EMBL/GenBank/DDBJ databases">
        <title>Genomic Encyclopedia of Type Strains, Phase IV (KMG-IV): sequencing the most valuable type-strain genomes for metagenomic binning, comparative biology and taxonomic classification.</title>
        <authorList>
            <person name="Goeker M."/>
        </authorList>
    </citation>
    <scope>NUCLEOTIDE SEQUENCE [LARGE SCALE GENOMIC DNA]</scope>
    <source>
        <strain evidence="1 2">DSM 18555</strain>
    </source>
</reference>
<dbReference type="EMBL" id="SNWF01000005">
    <property type="protein sequence ID" value="TDN90326.1"/>
    <property type="molecule type" value="Genomic_DNA"/>
</dbReference>
<dbReference type="InterPro" id="IPR039437">
    <property type="entry name" value="FrzH/put_lumazine-bd"/>
</dbReference>
<protein>
    <submittedName>
        <fullName evidence="1">Putative lumazine-binding protein</fullName>
    </submittedName>
</protein>
<accession>A0A4R6G731</accession>
<dbReference type="Gene3D" id="3.10.450.50">
    <property type="match status" value="1"/>
</dbReference>
<keyword evidence="2" id="KW-1185">Reference proteome</keyword>
<evidence type="ECO:0000313" key="1">
    <source>
        <dbReference type="EMBL" id="TDN90326.1"/>
    </source>
</evidence>